<dbReference type="PANTHER" id="PTHR37017:SF11">
    <property type="entry name" value="ESTERASE_LIPASE_THIOESTERASE DOMAIN-CONTAINING PROTEIN"/>
    <property type="match status" value="1"/>
</dbReference>
<dbReference type="AlphaFoldDB" id="A0A8J3L9L4"/>
<gene>
    <name evidence="2" type="ORF">Cco03nite_72700</name>
</gene>
<evidence type="ECO:0000259" key="1">
    <source>
        <dbReference type="Pfam" id="PF12697"/>
    </source>
</evidence>
<evidence type="ECO:0000313" key="2">
    <source>
        <dbReference type="EMBL" id="GIG10570.1"/>
    </source>
</evidence>
<comment type="caution">
    <text evidence="2">The sequence shown here is derived from an EMBL/GenBank/DDBJ whole genome shotgun (WGS) entry which is preliminary data.</text>
</comment>
<dbReference type="GO" id="GO:0016787">
    <property type="term" value="F:hydrolase activity"/>
    <property type="evidence" value="ECO:0007669"/>
    <property type="project" value="UniProtKB-KW"/>
</dbReference>
<protein>
    <submittedName>
        <fullName evidence="2">Alpha/beta hydrolase</fullName>
    </submittedName>
</protein>
<name>A0A8J3L9L4_9ACTN</name>
<dbReference type="Pfam" id="PF12697">
    <property type="entry name" value="Abhydrolase_6"/>
    <property type="match status" value="1"/>
</dbReference>
<reference evidence="2 3" key="1">
    <citation type="submission" date="2021-01" db="EMBL/GenBank/DDBJ databases">
        <title>Whole genome shotgun sequence of Catellatospora coxensis NBRC 107359.</title>
        <authorList>
            <person name="Komaki H."/>
            <person name="Tamura T."/>
        </authorList>
    </citation>
    <scope>NUCLEOTIDE SEQUENCE [LARGE SCALE GENOMIC DNA]</scope>
    <source>
        <strain evidence="2 3">NBRC 107359</strain>
    </source>
</reference>
<organism evidence="2 3">
    <name type="scientific">Catellatospora coxensis</name>
    <dbReference type="NCBI Taxonomy" id="310354"/>
    <lineage>
        <taxon>Bacteria</taxon>
        <taxon>Bacillati</taxon>
        <taxon>Actinomycetota</taxon>
        <taxon>Actinomycetes</taxon>
        <taxon>Micromonosporales</taxon>
        <taxon>Micromonosporaceae</taxon>
        <taxon>Catellatospora</taxon>
    </lineage>
</organism>
<proteinExistence type="predicted"/>
<keyword evidence="3" id="KW-1185">Reference proteome</keyword>
<feature type="domain" description="AB hydrolase-1" evidence="1">
    <location>
        <begin position="67"/>
        <end position="289"/>
    </location>
</feature>
<dbReference type="PANTHER" id="PTHR37017">
    <property type="entry name" value="AB HYDROLASE-1 DOMAIN-CONTAINING PROTEIN-RELATED"/>
    <property type="match status" value="1"/>
</dbReference>
<dbReference type="EMBL" id="BONI01000093">
    <property type="protein sequence ID" value="GIG10570.1"/>
    <property type="molecule type" value="Genomic_DNA"/>
</dbReference>
<dbReference type="Gene3D" id="3.40.50.1820">
    <property type="entry name" value="alpha/beta hydrolase"/>
    <property type="match status" value="1"/>
</dbReference>
<keyword evidence="2" id="KW-0378">Hydrolase</keyword>
<sequence>MVNARQNVLSTYLTGAHMNPRRFPRFVALTAAAGIAAAAITALVGGNAATAAGPDATAGREEPKPTVVLVHGAFADATGSWSQVAKRLQDRGYRVVAPANPLRGLPTDSAYLSSVLDSIDGPIVLAGHSYGGAVITNAAAGNPAVKALVYVAAFAPDKGETLGALSEKFPGSQIQTALRPVPYQLPDGTGGADLYLQPDKLREVFAPDVPERTADLMAAAQRPLSASAFADTTADAAWRTIPSWFLVATQDKVIPADLQRFEAVRADARGTTEVRSSHVPMISNPDATTDLIVKAARAAG</sequence>
<dbReference type="InterPro" id="IPR000073">
    <property type="entry name" value="AB_hydrolase_1"/>
</dbReference>
<dbReference type="Proteomes" id="UP000630887">
    <property type="component" value="Unassembled WGS sequence"/>
</dbReference>
<evidence type="ECO:0000313" key="3">
    <source>
        <dbReference type="Proteomes" id="UP000630887"/>
    </source>
</evidence>
<dbReference type="InterPro" id="IPR052897">
    <property type="entry name" value="Sec-Metab_Biosynth_Hydrolase"/>
</dbReference>
<accession>A0A8J3L9L4</accession>
<dbReference type="InterPro" id="IPR029058">
    <property type="entry name" value="AB_hydrolase_fold"/>
</dbReference>
<dbReference type="SUPFAM" id="SSF53474">
    <property type="entry name" value="alpha/beta-Hydrolases"/>
    <property type="match status" value="1"/>
</dbReference>